<dbReference type="GO" id="GO:0005524">
    <property type="term" value="F:ATP binding"/>
    <property type="evidence" value="ECO:0007669"/>
    <property type="project" value="InterPro"/>
</dbReference>
<dbReference type="Gene3D" id="1.10.510.10">
    <property type="entry name" value="Transferase(Phosphotransferase) domain 1"/>
    <property type="match status" value="1"/>
</dbReference>
<dbReference type="SMART" id="SM00220">
    <property type="entry name" value="S_TKc"/>
    <property type="match status" value="1"/>
</dbReference>
<dbReference type="InterPro" id="IPR011009">
    <property type="entry name" value="Kinase-like_dom_sf"/>
</dbReference>
<dbReference type="Proteomes" id="UP000078597">
    <property type="component" value="Unassembled WGS sequence"/>
</dbReference>
<sequence>MKIKKFLNNSNNNLLNSFCLESGTNVFKDHVPITTLKENNKKKVFYSYNIIDGYKYKIIVKRKKNNLNNTKFIISSLDHPYIVKLIHCCEYSSCYISVFEFFSDITLYSSVIFSTKYDERKIKNIIYQIFLTVNYLHSNNLFHKNLAPYSFLIKIVNNEVMIKLEDVYNIKALSTKLNSKMKSENIYSIGVISNNKKKKEKKKKEDTDKIYRNDLFYVHENISHKGQSFLRRILLSDLSIYDFWKKNTFKRYILNNISKFMVKEDIYKYNFLFFYFDLLEEGSIKYEQYSSTMKKLGLIDANVQESFNGLDVSERGQIQFSNIIACLLNNFIKIDKKVVFKFFKKVDYNNEGIITKKKLYKFYNITTKSDLSVNDKRKFNFEDFYSYISKE</sequence>
<keyword evidence="2" id="KW-0418">Kinase</keyword>
<dbReference type="Gene3D" id="3.30.200.20">
    <property type="entry name" value="Phosphorylase Kinase, domain 1"/>
    <property type="match status" value="1"/>
</dbReference>
<dbReference type="Pfam" id="PF00069">
    <property type="entry name" value="Pkinase"/>
    <property type="match status" value="1"/>
</dbReference>
<dbReference type="GO" id="GO:0004672">
    <property type="term" value="F:protein kinase activity"/>
    <property type="evidence" value="ECO:0007669"/>
    <property type="project" value="InterPro"/>
</dbReference>
<dbReference type="Gene3D" id="1.10.238.10">
    <property type="entry name" value="EF-hand"/>
    <property type="match status" value="2"/>
</dbReference>
<dbReference type="SUPFAM" id="SSF47473">
    <property type="entry name" value="EF-hand"/>
    <property type="match status" value="1"/>
</dbReference>
<evidence type="ECO:0000313" key="2">
    <source>
        <dbReference type="EMBL" id="SBS87584.1"/>
    </source>
</evidence>
<keyword evidence="2" id="KW-0808">Transferase</keyword>
<dbReference type="AlphaFoldDB" id="A0A1A8W3T7"/>
<evidence type="ECO:0000259" key="1">
    <source>
        <dbReference type="PROSITE" id="PS50011"/>
    </source>
</evidence>
<proteinExistence type="predicted"/>
<reference evidence="3" key="1">
    <citation type="submission" date="2016-05" db="EMBL/GenBank/DDBJ databases">
        <authorList>
            <person name="Naeem Raeece"/>
        </authorList>
    </citation>
    <scope>NUCLEOTIDE SEQUENCE [LARGE SCALE GENOMIC DNA]</scope>
</reference>
<feature type="domain" description="Protein kinase" evidence="1">
    <location>
        <begin position="30"/>
        <end position="391"/>
    </location>
</feature>
<accession>A0A1A8W3T7</accession>
<organism evidence="2 3">
    <name type="scientific">Plasmodium malariae</name>
    <dbReference type="NCBI Taxonomy" id="5858"/>
    <lineage>
        <taxon>Eukaryota</taxon>
        <taxon>Sar</taxon>
        <taxon>Alveolata</taxon>
        <taxon>Apicomplexa</taxon>
        <taxon>Aconoidasida</taxon>
        <taxon>Haemosporida</taxon>
        <taxon>Plasmodiidae</taxon>
        <taxon>Plasmodium</taxon>
        <taxon>Plasmodium (Plasmodium)</taxon>
    </lineage>
</organism>
<dbReference type="PROSITE" id="PS50011">
    <property type="entry name" value="PROTEIN_KINASE_DOM"/>
    <property type="match status" value="1"/>
</dbReference>
<dbReference type="InterPro" id="IPR011992">
    <property type="entry name" value="EF-hand-dom_pair"/>
</dbReference>
<protein>
    <submittedName>
        <fullName evidence="2">Protein kinase, putative</fullName>
    </submittedName>
</protein>
<gene>
    <name evidence="2" type="ORF">PMALA_019950</name>
</gene>
<dbReference type="EMBL" id="FLQW01001064">
    <property type="protein sequence ID" value="SBS87584.1"/>
    <property type="molecule type" value="Genomic_DNA"/>
</dbReference>
<dbReference type="InterPro" id="IPR000719">
    <property type="entry name" value="Prot_kinase_dom"/>
</dbReference>
<dbReference type="PANTHER" id="PTHR24347">
    <property type="entry name" value="SERINE/THREONINE-PROTEIN KINASE"/>
    <property type="match status" value="1"/>
</dbReference>
<dbReference type="VEuPathDB" id="PlasmoDB:PmUG01_12012300"/>
<name>A0A1A8W3T7_PLAMA</name>
<dbReference type="SUPFAM" id="SSF56112">
    <property type="entry name" value="Protein kinase-like (PK-like)"/>
    <property type="match status" value="1"/>
</dbReference>
<evidence type="ECO:0000313" key="3">
    <source>
        <dbReference type="Proteomes" id="UP000078597"/>
    </source>
</evidence>